<feature type="compositionally biased region" description="Basic and acidic residues" evidence="1">
    <location>
        <begin position="66"/>
        <end position="75"/>
    </location>
</feature>
<organism evidence="2 3">
    <name type="scientific">Amphibalanus amphitrite</name>
    <name type="common">Striped barnacle</name>
    <name type="synonym">Balanus amphitrite</name>
    <dbReference type="NCBI Taxonomy" id="1232801"/>
    <lineage>
        <taxon>Eukaryota</taxon>
        <taxon>Metazoa</taxon>
        <taxon>Ecdysozoa</taxon>
        <taxon>Arthropoda</taxon>
        <taxon>Crustacea</taxon>
        <taxon>Multicrustacea</taxon>
        <taxon>Cirripedia</taxon>
        <taxon>Thoracica</taxon>
        <taxon>Thoracicalcarea</taxon>
        <taxon>Balanomorpha</taxon>
        <taxon>Balanoidea</taxon>
        <taxon>Balanidae</taxon>
        <taxon>Amphibalaninae</taxon>
        <taxon>Amphibalanus</taxon>
    </lineage>
</organism>
<evidence type="ECO:0000256" key="1">
    <source>
        <dbReference type="SAM" id="MobiDB-lite"/>
    </source>
</evidence>
<dbReference type="AlphaFoldDB" id="A0A6A4VLI8"/>
<dbReference type="EMBL" id="VIIS01001883">
    <property type="protein sequence ID" value="KAF0291422.1"/>
    <property type="molecule type" value="Genomic_DNA"/>
</dbReference>
<accession>A0A6A4VLI8</accession>
<reference evidence="2 3" key="1">
    <citation type="submission" date="2019-07" db="EMBL/GenBank/DDBJ databases">
        <title>Draft genome assembly of a fouling barnacle, Amphibalanus amphitrite (Darwin, 1854): The first reference genome for Thecostraca.</title>
        <authorList>
            <person name="Kim W."/>
        </authorList>
    </citation>
    <scope>NUCLEOTIDE SEQUENCE [LARGE SCALE GENOMIC DNA]</scope>
    <source>
        <strain evidence="2">SNU_AA5</strain>
        <tissue evidence="2">Soma without cirri and trophi</tissue>
    </source>
</reference>
<feature type="compositionally biased region" description="Polar residues" evidence="1">
    <location>
        <begin position="23"/>
        <end position="35"/>
    </location>
</feature>
<proteinExistence type="predicted"/>
<feature type="region of interest" description="Disordered" evidence="1">
    <location>
        <begin position="1"/>
        <end position="39"/>
    </location>
</feature>
<dbReference type="Proteomes" id="UP000440578">
    <property type="component" value="Unassembled WGS sequence"/>
</dbReference>
<feature type="region of interest" description="Disordered" evidence="1">
    <location>
        <begin position="104"/>
        <end position="137"/>
    </location>
</feature>
<comment type="caution">
    <text evidence="2">The sequence shown here is derived from an EMBL/GenBank/DDBJ whole genome shotgun (WGS) entry which is preliminary data.</text>
</comment>
<sequence>MAQIYPEPAEQDQKKTSHKRNPFENQLESAENKMQCNPHEDYRGIWSKIGENRARTSLENQRTRRQYGEGQEHAETKPLLWPVPLCRNQAGRPVPAHSCAGCYRNPRWPPALTDPSVPSRPQTRRQKSYPDHRRQCL</sequence>
<keyword evidence="3" id="KW-1185">Reference proteome</keyword>
<feature type="compositionally biased region" description="Basic and acidic residues" evidence="1">
    <location>
        <begin position="128"/>
        <end position="137"/>
    </location>
</feature>
<evidence type="ECO:0000313" key="2">
    <source>
        <dbReference type="EMBL" id="KAF0291422.1"/>
    </source>
</evidence>
<feature type="region of interest" description="Disordered" evidence="1">
    <location>
        <begin position="56"/>
        <end position="75"/>
    </location>
</feature>
<name>A0A6A4VLI8_AMPAM</name>
<evidence type="ECO:0000313" key="3">
    <source>
        <dbReference type="Proteomes" id="UP000440578"/>
    </source>
</evidence>
<gene>
    <name evidence="2" type="ORF">FJT64_010488</name>
</gene>
<protein>
    <submittedName>
        <fullName evidence="2">Uncharacterized protein</fullName>
    </submittedName>
</protein>